<protein>
    <submittedName>
        <fullName evidence="2">Uncharacterized protein</fullName>
    </submittedName>
</protein>
<dbReference type="Proteomes" id="UP000612585">
    <property type="component" value="Unassembled WGS sequence"/>
</dbReference>
<keyword evidence="3" id="KW-1185">Reference proteome</keyword>
<sequence>MTYARCLRTTPPAAPDIDPDRTIGSGHWPMITYPEQMAKVILESVRTAAASGAV</sequence>
<evidence type="ECO:0000256" key="1">
    <source>
        <dbReference type="SAM" id="MobiDB-lite"/>
    </source>
</evidence>
<accession>A0A8J3ZHI1</accession>
<organism evidence="2 3">
    <name type="scientific">Virgisporangium aurantiacum</name>
    <dbReference type="NCBI Taxonomy" id="175570"/>
    <lineage>
        <taxon>Bacteria</taxon>
        <taxon>Bacillati</taxon>
        <taxon>Actinomycetota</taxon>
        <taxon>Actinomycetes</taxon>
        <taxon>Micromonosporales</taxon>
        <taxon>Micromonosporaceae</taxon>
        <taxon>Virgisporangium</taxon>
    </lineage>
</organism>
<feature type="region of interest" description="Disordered" evidence="1">
    <location>
        <begin position="1"/>
        <end position="21"/>
    </location>
</feature>
<evidence type="ECO:0000313" key="2">
    <source>
        <dbReference type="EMBL" id="GIJ63007.1"/>
    </source>
</evidence>
<proteinExistence type="predicted"/>
<name>A0A8J3ZHI1_9ACTN</name>
<dbReference type="AlphaFoldDB" id="A0A8J3ZHI1"/>
<dbReference type="EMBL" id="BOPG01000085">
    <property type="protein sequence ID" value="GIJ63007.1"/>
    <property type="molecule type" value="Genomic_DNA"/>
</dbReference>
<reference evidence="2" key="1">
    <citation type="submission" date="2021-01" db="EMBL/GenBank/DDBJ databases">
        <title>Whole genome shotgun sequence of Virgisporangium aurantiacum NBRC 16421.</title>
        <authorList>
            <person name="Komaki H."/>
            <person name="Tamura T."/>
        </authorList>
    </citation>
    <scope>NUCLEOTIDE SEQUENCE</scope>
    <source>
        <strain evidence="2">NBRC 16421</strain>
    </source>
</reference>
<comment type="caution">
    <text evidence="2">The sequence shown here is derived from an EMBL/GenBank/DDBJ whole genome shotgun (WGS) entry which is preliminary data.</text>
</comment>
<gene>
    <name evidence="2" type="ORF">Vau01_105230</name>
</gene>
<evidence type="ECO:0000313" key="3">
    <source>
        <dbReference type="Proteomes" id="UP000612585"/>
    </source>
</evidence>